<dbReference type="InterPro" id="IPR050832">
    <property type="entry name" value="Bact_Acetyltransf"/>
</dbReference>
<dbReference type="SUPFAM" id="SSF55729">
    <property type="entry name" value="Acyl-CoA N-acyltransferases (Nat)"/>
    <property type="match status" value="1"/>
</dbReference>
<feature type="domain" description="N-acetyltransferase" evidence="3">
    <location>
        <begin position="20"/>
        <end position="188"/>
    </location>
</feature>
<sequence>MVLRRSGDTYMLPMKSFRRIEIRPAVPDDLMMIASVLVSTWRATFRGIIADAYLDAMTVEDQAIRHARRMRFPGSFMMAAADMAEGRVIGFANYGKARGMPPAFDRELYELYLLPEFHGAGLGSALVRSVAAHCRETGGTSLFAWVLKDNPNRAFYERLGARAVGEGRVGVGRESLDQVAYRWDDLVTLSDFGAST</sequence>
<evidence type="ECO:0000256" key="1">
    <source>
        <dbReference type="ARBA" id="ARBA00022679"/>
    </source>
</evidence>
<dbReference type="AlphaFoldDB" id="F7X555"/>
<dbReference type="Pfam" id="PF00583">
    <property type="entry name" value="Acetyltransf_1"/>
    <property type="match status" value="1"/>
</dbReference>
<dbReference type="GO" id="GO:0016747">
    <property type="term" value="F:acyltransferase activity, transferring groups other than amino-acyl groups"/>
    <property type="evidence" value="ECO:0007669"/>
    <property type="project" value="InterPro"/>
</dbReference>
<organism evidence="4 5">
    <name type="scientific">Sinorhizobium meliloti (strain SM11)</name>
    <dbReference type="NCBI Taxonomy" id="707241"/>
    <lineage>
        <taxon>Bacteria</taxon>
        <taxon>Pseudomonadati</taxon>
        <taxon>Pseudomonadota</taxon>
        <taxon>Alphaproteobacteria</taxon>
        <taxon>Hyphomicrobiales</taxon>
        <taxon>Rhizobiaceae</taxon>
        <taxon>Sinorhizobium/Ensifer group</taxon>
        <taxon>Sinorhizobium</taxon>
    </lineage>
</organism>
<accession>F7X555</accession>
<evidence type="ECO:0000256" key="2">
    <source>
        <dbReference type="ARBA" id="ARBA00023315"/>
    </source>
</evidence>
<dbReference type="PANTHER" id="PTHR43877">
    <property type="entry name" value="AMINOALKYLPHOSPHONATE N-ACETYLTRANSFERASE-RELATED-RELATED"/>
    <property type="match status" value="1"/>
</dbReference>
<dbReference type="EMBL" id="CP001830">
    <property type="protein sequence ID" value="AEH81019.1"/>
    <property type="molecule type" value="Genomic_DNA"/>
</dbReference>
<dbReference type="Proteomes" id="UP000009045">
    <property type="component" value="Chromosome"/>
</dbReference>
<proteinExistence type="predicted"/>
<evidence type="ECO:0000259" key="3">
    <source>
        <dbReference type="PROSITE" id="PS51186"/>
    </source>
</evidence>
<dbReference type="PANTHER" id="PTHR43877:SF1">
    <property type="entry name" value="ACETYLTRANSFERASE"/>
    <property type="match status" value="1"/>
</dbReference>
<protein>
    <submittedName>
        <fullName evidence="4">GCN5-related N-acetyltransferase</fullName>
    </submittedName>
</protein>
<dbReference type="CDD" id="cd04301">
    <property type="entry name" value="NAT_SF"/>
    <property type="match status" value="1"/>
</dbReference>
<dbReference type="KEGG" id="smx:SM11_chr3793"/>
<gene>
    <name evidence="4" type="ordered locus">SM11_chr3793</name>
</gene>
<keyword evidence="2" id="KW-0012">Acyltransferase</keyword>
<dbReference type="InterPro" id="IPR016181">
    <property type="entry name" value="Acyl_CoA_acyltransferase"/>
</dbReference>
<evidence type="ECO:0000313" key="4">
    <source>
        <dbReference type="EMBL" id="AEH81019.1"/>
    </source>
</evidence>
<dbReference type="PROSITE" id="PS51186">
    <property type="entry name" value="GNAT"/>
    <property type="match status" value="1"/>
</dbReference>
<dbReference type="InterPro" id="IPR000182">
    <property type="entry name" value="GNAT_dom"/>
</dbReference>
<name>F7X555_SINMM</name>
<dbReference type="Gene3D" id="3.40.630.30">
    <property type="match status" value="1"/>
</dbReference>
<evidence type="ECO:0000313" key="5">
    <source>
        <dbReference type="Proteomes" id="UP000009045"/>
    </source>
</evidence>
<dbReference type="HOGENOM" id="CLU_013985_18_2_5"/>
<keyword evidence="1" id="KW-0808">Transferase</keyword>
<reference evidence="4 5" key="1">
    <citation type="journal article" date="2011" name="J. Biotechnol.">
        <title>The complete genome sequence of the dominant Sinorhizobium meliloti field isolate SM11 extends the S. meliloti pan-genome.</title>
        <authorList>
            <person name="Schneiker-Bekel S."/>
            <person name="Wibberg D."/>
            <person name="Bekel T."/>
            <person name="Blom J."/>
            <person name="Linke B."/>
            <person name="Neuweger H."/>
            <person name="Stiens M."/>
            <person name="Vorholter F.J."/>
            <person name="Weidner S."/>
            <person name="Goesmann A."/>
            <person name="Puhler A."/>
            <person name="Schluter A."/>
        </authorList>
    </citation>
    <scope>NUCLEOTIDE SEQUENCE [LARGE SCALE GENOMIC DNA]</scope>
    <source>
        <strain evidence="4 5">SM11</strain>
    </source>
</reference>